<dbReference type="STRING" id="1423734.FC83_GL000655"/>
<evidence type="ECO:0000313" key="3">
    <source>
        <dbReference type="Proteomes" id="UP000051236"/>
    </source>
</evidence>
<dbReference type="Proteomes" id="UP000051236">
    <property type="component" value="Unassembled WGS sequence"/>
</dbReference>
<protein>
    <recommendedName>
        <fullName evidence="1">EfeO-type cupredoxin-like domain-containing protein</fullName>
    </recommendedName>
</protein>
<dbReference type="PATRIC" id="fig|1423734.3.peg.661"/>
<dbReference type="OrthoDB" id="9800141at2"/>
<name>X0QL67_9LACO</name>
<dbReference type="RefSeq" id="WP_035451953.1">
    <property type="nucleotide sequence ID" value="NZ_AZGA01000077.1"/>
</dbReference>
<dbReference type="Pfam" id="PF13473">
    <property type="entry name" value="Cupredoxin_1"/>
    <property type="match status" value="1"/>
</dbReference>
<evidence type="ECO:0000313" key="2">
    <source>
        <dbReference type="EMBL" id="KRM31594.1"/>
    </source>
</evidence>
<organism evidence="2 3">
    <name type="scientific">Agrilactobacillus composti DSM 18527 = JCM 14202</name>
    <dbReference type="NCBI Taxonomy" id="1423734"/>
    <lineage>
        <taxon>Bacteria</taxon>
        <taxon>Bacillati</taxon>
        <taxon>Bacillota</taxon>
        <taxon>Bacilli</taxon>
        <taxon>Lactobacillales</taxon>
        <taxon>Lactobacillaceae</taxon>
        <taxon>Agrilactobacillus</taxon>
    </lineage>
</organism>
<gene>
    <name evidence="2" type="ORF">FC83_GL000655</name>
</gene>
<dbReference type="InterPro" id="IPR008972">
    <property type="entry name" value="Cupredoxin"/>
</dbReference>
<dbReference type="InterPro" id="IPR028096">
    <property type="entry name" value="EfeO_Cupredoxin"/>
</dbReference>
<reference evidence="2 3" key="1">
    <citation type="journal article" date="2015" name="Genome Announc.">
        <title>Expanding the biotechnology potential of lactobacilli through comparative genomics of 213 strains and associated genera.</title>
        <authorList>
            <person name="Sun Z."/>
            <person name="Harris H.M."/>
            <person name="McCann A."/>
            <person name="Guo C."/>
            <person name="Argimon S."/>
            <person name="Zhang W."/>
            <person name="Yang X."/>
            <person name="Jeffery I.B."/>
            <person name="Cooney J.C."/>
            <person name="Kagawa T.F."/>
            <person name="Liu W."/>
            <person name="Song Y."/>
            <person name="Salvetti E."/>
            <person name="Wrobel A."/>
            <person name="Rasinkangas P."/>
            <person name="Parkhill J."/>
            <person name="Rea M.C."/>
            <person name="O'Sullivan O."/>
            <person name="Ritari J."/>
            <person name="Douillard F.P."/>
            <person name="Paul Ross R."/>
            <person name="Yang R."/>
            <person name="Briner A.E."/>
            <person name="Felis G.E."/>
            <person name="de Vos W.M."/>
            <person name="Barrangou R."/>
            <person name="Klaenhammer T.R."/>
            <person name="Caufield P.W."/>
            <person name="Cui Y."/>
            <person name="Zhang H."/>
            <person name="O'Toole P.W."/>
        </authorList>
    </citation>
    <scope>NUCLEOTIDE SEQUENCE [LARGE SCALE GENOMIC DNA]</scope>
    <source>
        <strain evidence="2 3">DSM 18527</strain>
    </source>
</reference>
<comment type="caution">
    <text evidence="2">The sequence shown here is derived from an EMBL/GenBank/DDBJ whole genome shotgun (WGS) entry which is preliminary data.</text>
</comment>
<proteinExistence type="predicted"/>
<dbReference type="eggNOG" id="COG4633">
    <property type="taxonomic scope" value="Bacteria"/>
</dbReference>
<dbReference type="SUPFAM" id="SSF49503">
    <property type="entry name" value="Cupredoxins"/>
    <property type="match status" value="1"/>
</dbReference>
<dbReference type="Gene3D" id="2.60.40.420">
    <property type="entry name" value="Cupredoxins - blue copper proteins"/>
    <property type="match status" value="1"/>
</dbReference>
<evidence type="ECO:0000259" key="1">
    <source>
        <dbReference type="Pfam" id="PF13473"/>
    </source>
</evidence>
<sequence>MTKQQTEIIVNGGYQPATITLKQGIPAQLNFKRISDVGCLDQVQSQDFHFKANLPLNEVQSFAIDTSKPGTYRFSCGMNMVHGKVVIK</sequence>
<keyword evidence="3" id="KW-1185">Reference proteome</keyword>
<accession>X0QL67</accession>
<feature type="domain" description="EfeO-type cupredoxin-like" evidence="1">
    <location>
        <begin position="3"/>
        <end position="87"/>
    </location>
</feature>
<dbReference type="AlphaFoldDB" id="X0QL67"/>
<dbReference type="EMBL" id="AZGA01000077">
    <property type="protein sequence ID" value="KRM31594.1"/>
    <property type="molecule type" value="Genomic_DNA"/>
</dbReference>